<dbReference type="Pfam" id="PF08212">
    <property type="entry name" value="Lipocalin_2"/>
    <property type="match status" value="1"/>
</dbReference>
<feature type="domain" description="Lipocalin/cytosolic fatty-acid binding" evidence="1">
    <location>
        <begin position="109"/>
        <end position="163"/>
    </location>
</feature>
<dbReference type="PROSITE" id="PS51257">
    <property type="entry name" value="PROKAR_LIPOPROTEIN"/>
    <property type="match status" value="1"/>
</dbReference>
<comment type="caution">
    <text evidence="2">The sequence shown here is derived from an EMBL/GenBank/DDBJ whole genome shotgun (WGS) entry which is preliminary data.</text>
</comment>
<sequence length="166" mass="17530">MKRPGLLLLLVLAACGRPEPVAPPPAAASFRQPGTMIASTLRGDAQDLSGEWVIAESYPGAPFAAPGTRVAVAPTDGGTLWRFAGPGGTAEFLTVTEVPGRYRAEGGPELWVLWVDDDFRTAAVGTPDGRFGWIMDRPGQASEDRTRAAREMLDFNGYDLGGLDGA</sequence>
<dbReference type="AlphaFoldDB" id="A0A5C4NH46"/>
<name>A0A5C4NH46_9RHOB</name>
<evidence type="ECO:0000259" key="1">
    <source>
        <dbReference type="Pfam" id="PF08212"/>
    </source>
</evidence>
<dbReference type="InterPro" id="IPR000566">
    <property type="entry name" value="Lipocln_cytosolic_FA-bd_dom"/>
</dbReference>
<gene>
    <name evidence="2" type="ORF">FHG71_02455</name>
</gene>
<keyword evidence="3" id="KW-1185">Reference proteome</keyword>
<dbReference type="Gene3D" id="2.40.128.20">
    <property type="match status" value="1"/>
</dbReference>
<evidence type="ECO:0000313" key="2">
    <source>
        <dbReference type="EMBL" id="TNC74081.1"/>
    </source>
</evidence>
<dbReference type="Proteomes" id="UP000305709">
    <property type="component" value="Unassembled WGS sequence"/>
</dbReference>
<protein>
    <submittedName>
        <fullName evidence="2">Lipocalin family protein</fullName>
    </submittedName>
</protein>
<dbReference type="RefSeq" id="WP_139080044.1">
    <property type="nucleotide sequence ID" value="NZ_VDFV01000002.1"/>
</dbReference>
<dbReference type="OrthoDB" id="594739at2"/>
<organism evidence="2 3">
    <name type="scientific">Rubellimicrobium roseum</name>
    <dbReference type="NCBI Taxonomy" id="687525"/>
    <lineage>
        <taxon>Bacteria</taxon>
        <taxon>Pseudomonadati</taxon>
        <taxon>Pseudomonadota</taxon>
        <taxon>Alphaproteobacteria</taxon>
        <taxon>Rhodobacterales</taxon>
        <taxon>Roseobacteraceae</taxon>
        <taxon>Rubellimicrobium</taxon>
    </lineage>
</organism>
<dbReference type="SUPFAM" id="SSF50814">
    <property type="entry name" value="Lipocalins"/>
    <property type="match status" value="1"/>
</dbReference>
<proteinExistence type="predicted"/>
<evidence type="ECO:0000313" key="3">
    <source>
        <dbReference type="Proteomes" id="UP000305709"/>
    </source>
</evidence>
<dbReference type="EMBL" id="VDFV01000002">
    <property type="protein sequence ID" value="TNC74081.1"/>
    <property type="molecule type" value="Genomic_DNA"/>
</dbReference>
<reference evidence="2 3" key="1">
    <citation type="submission" date="2019-06" db="EMBL/GenBank/DDBJ databases">
        <authorList>
            <person name="Jiang L."/>
        </authorList>
    </citation>
    <scope>NUCLEOTIDE SEQUENCE [LARGE SCALE GENOMIC DNA]</scope>
    <source>
        <strain evidence="2 3">YIM 48858</strain>
    </source>
</reference>
<dbReference type="InterPro" id="IPR012674">
    <property type="entry name" value="Calycin"/>
</dbReference>
<accession>A0A5C4NH46</accession>